<accession>A0A829WGW2</accession>
<feature type="compositionally biased region" description="Low complexity" evidence="1">
    <location>
        <begin position="48"/>
        <end position="59"/>
    </location>
</feature>
<reference evidence="3 4" key="1">
    <citation type="submission" date="2019-06" db="EMBL/GenBank/DDBJ databases">
        <title>Draft genome sequence of [Clostridium] clostridioforme NBRC 113352.</title>
        <authorList>
            <person name="Miura T."/>
            <person name="Furukawa M."/>
            <person name="Shimamura M."/>
            <person name="Ohyama Y."/>
            <person name="Yamazoe A."/>
            <person name="Kawasaki H."/>
        </authorList>
    </citation>
    <scope>NUCLEOTIDE SEQUENCE [LARGE SCALE GENOMIC DNA]</scope>
    <source>
        <strain evidence="3 4">NBRC 113352</strain>
    </source>
</reference>
<protein>
    <submittedName>
        <fullName evidence="3">Uncharacterized protein</fullName>
    </submittedName>
</protein>
<name>A0A829WGW2_9FIRM</name>
<dbReference type="Proteomes" id="UP000315200">
    <property type="component" value="Unassembled WGS sequence"/>
</dbReference>
<evidence type="ECO:0000313" key="2">
    <source>
        <dbReference type="EMBL" id="GEA38839.1"/>
    </source>
</evidence>
<organism evidence="3 4">
    <name type="scientific">Enterocloster clostridioformis</name>
    <dbReference type="NCBI Taxonomy" id="1531"/>
    <lineage>
        <taxon>Bacteria</taxon>
        <taxon>Bacillati</taxon>
        <taxon>Bacillota</taxon>
        <taxon>Clostridia</taxon>
        <taxon>Lachnospirales</taxon>
        <taxon>Lachnospiraceae</taxon>
        <taxon>Enterocloster</taxon>
    </lineage>
</organism>
<evidence type="ECO:0000313" key="4">
    <source>
        <dbReference type="Proteomes" id="UP000315200"/>
    </source>
</evidence>
<evidence type="ECO:0000256" key="1">
    <source>
        <dbReference type="SAM" id="MobiDB-lite"/>
    </source>
</evidence>
<comment type="caution">
    <text evidence="3">The sequence shown here is derived from an EMBL/GenBank/DDBJ whole genome shotgun (WGS) entry which is preliminary data.</text>
</comment>
<dbReference type="AlphaFoldDB" id="A0A829WGW2"/>
<sequence>MQRQQARPESPIVQRLKLINQLAPHVADASCIKERIEQRKEREGNGSVGNAGSSNMVVH</sequence>
<evidence type="ECO:0000313" key="3">
    <source>
        <dbReference type="EMBL" id="GEA39184.1"/>
    </source>
</evidence>
<gene>
    <name evidence="2" type="ORF">Ccl03g_45520</name>
    <name evidence="3" type="ORF">Ccl03g_48970</name>
</gene>
<dbReference type="EMBL" id="BJLB01000001">
    <property type="protein sequence ID" value="GEA38839.1"/>
    <property type="molecule type" value="Genomic_DNA"/>
</dbReference>
<feature type="region of interest" description="Disordered" evidence="1">
    <location>
        <begin position="37"/>
        <end position="59"/>
    </location>
</feature>
<dbReference type="EMBL" id="BJLB01000001">
    <property type="protein sequence ID" value="GEA39184.1"/>
    <property type="molecule type" value="Genomic_DNA"/>
</dbReference>
<proteinExistence type="predicted"/>